<reference evidence="2" key="2">
    <citation type="submission" date="2023-10" db="EMBL/GenBank/DDBJ databases">
        <authorList>
            <person name="Khurajog B."/>
        </authorList>
    </citation>
    <scope>NUCLEOTIDE SEQUENCE</scope>
    <source>
        <strain evidence="2">BF14</strain>
    </source>
</reference>
<gene>
    <name evidence="2" type="ORF">R0H03_09910</name>
</gene>
<feature type="transmembrane region" description="Helical" evidence="1">
    <location>
        <begin position="100"/>
        <end position="119"/>
    </location>
</feature>
<accession>A0AAW8YSR5</accession>
<sequence length="422" mass="48689">MQRLRNVHIKFDLKILLQYFLIILAILQCNTVFFREYGTIHSKIVVLLFIVVMLSLLFISTLEGIKKRINLKPILIFLICFGGLLIIFLVISFIRRSFTISSIFMLLIPLFMVPIMYVDYQNGNVDRILQVFKNIVVILACVSLVFWLLAMFGLNTNTTKLVSWGGVRSVYGYSFLHYISQGSVNFLGLPRVIRNTGIFVEAPMYSYILCMAMLVSIFLEKRDITFSWKTWILMITILTTTSSTGAIILAVTIFVKLTFFNKKTHFSIKILLVVLLIPVLLIIIANVISKKVDTNWYSSSSVRYNDFMAGFLAWRLHPWLGNGFGNYSVLVSNMDYRRLINNFNTGFSTGFMEMLAYGGIPAGMYYISPVAILLFKNRKIFVLSAIVFLLFVFTLVNDVYINYIFISYFWTIIIDKNERKRL</sequence>
<reference evidence="2" key="1">
    <citation type="journal article" date="2023" name="PeerJ">
        <title>Selection and evaluation of lactic acid bacteria from chicken feces in Thailand as potential probiotics.</title>
        <authorList>
            <person name="Khurajog B."/>
            <person name="Disastra Y."/>
            <person name="Lawwyne L.D."/>
            <person name="Sirichokchatchawan W."/>
            <person name="Niyomtham W."/>
            <person name="Yindee J."/>
            <person name="Hampson D.J."/>
            <person name="Prapasarakul N."/>
        </authorList>
    </citation>
    <scope>NUCLEOTIDE SEQUENCE</scope>
    <source>
        <strain evidence="2">BF14</strain>
    </source>
</reference>
<dbReference type="AlphaFoldDB" id="A0AAW8YSR5"/>
<feature type="transmembrane region" description="Helical" evidence="1">
    <location>
        <begin position="40"/>
        <end position="62"/>
    </location>
</feature>
<comment type="caution">
    <text evidence="2">The sequence shown here is derived from an EMBL/GenBank/DDBJ whole genome shotgun (WGS) entry which is preliminary data.</text>
</comment>
<protein>
    <recommendedName>
        <fullName evidence="4">Oligosaccharide repeat unit polymerase Wzy</fullName>
    </recommendedName>
</protein>
<feature type="transmembrane region" description="Helical" evidence="1">
    <location>
        <begin position="266"/>
        <end position="288"/>
    </location>
</feature>
<dbReference type="Proteomes" id="UP001280415">
    <property type="component" value="Unassembled WGS sequence"/>
</dbReference>
<feature type="transmembrane region" description="Helical" evidence="1">
    <location>
        <begin position="231"/>
        <end position="254"/>
    </location>
</feature>
<proteinExistence type="predicted"/>
<keyword evidence="1" id="KW-1133">Transmembrane helix</keyword>
<keyword evidence="1" id="KW-0812">Transmembrane</keyword>
<feature type="transmembrane region" description="Helical" evidence="1">
    <location>
        <begin position="12"/>
        <end position="34"/>
    </location>
</feature>
<evidence type="ECO:0000313" key="2">
    <source>
        <dbReference type="EMBL" id="MDV2912144.1"/>
    </source>
</evidence>
<evidence type="ECO:0000313" key="3">
    <source>
        <dbReference type="Proteomes" id="UP001280415"/>
    </source>
</evidence>
<feature type="transmembrane region" description="Helical" evidence="1">
    <location>
        <begin position="74"/>
        <end position="94"/>
    </location>
</feature>
<dbReference type="EMBL" id="JAWJAX010000016">
    <property type="protein sequence ID" value="MDV2912144.1"/>
    <property type="molecule type" value="Genomic_DNA"/>
</dbReference>
<feature type="transmembrane region" description="Helical" evidence="1">
    <location>
        <begin position="354"/>
        <end position="375"/>
    </location>
</feature>
<feature type="transmembrane region" description="Helical" evidence="1">
    <location>
        <begin position="131"/>
        <end position="150"/>
    </location>
</feature>
<evidence type="ECO:0008006" key="4">
    <source>
        <dbReference type="Google" id="ProtNLM"/>
    </source>
</evidence>
<evidence type="ECO:0000256" key="1">
    <source>
        <dbReference type="SAM" id="Phobius"/>
    </source>
</evidence>
<feature type="transmembrane region" description="Helical" evidence="1">
    <location>
        <begin position="382"/>
        <end position="410"/>
    </location>
</feature>
<organism evidence="2 3">
    <name type="scientific">Pediococcus acidilactici</name>
    <dbReference type="NCBI Taxonomy" id="1254"/>
    <lineage>
        <taxon>Bacteria</taxon>
        <taxon>Bacillati</taxon>
        <taxon>Bacillota</taxon>
        <taxon>Bacilli</taxon>
        <taxon>Lactobacillales</taxon>
        <taxon>Lactobacillaceae</taxon>
        <taxon>Pediococcus</taxon>
        <taxon>Pediococcus acidilactici group</taxon>
    </lineage>
</organism>
<feature type="transmembrane region" description="Helical" evidence="1">
    <location>
        <begin position="202"/>
        <end position="219"/>
    </location>
</feature>
<name>A0AAW8YSR5_PEDAC</name>
<keyword evidence="1" id="KW-0472">Membrane</keyword>
<dbReference type="RefSeq" id="WP_317052490.1">
    <property type="nucleotide sequence ID" value="NZ_CP140878.1"/>
</dbReference>